<dbReference type="EMBL" id="GBRH01279038">
    <property type="protein sequence ID" value="JAD18857.1"/>
    <property type="molecule type" value="Transcribed_RNA"/>
</dbReference>
<proteinExistence type="predicted"/>
<evidence type="ECO:0000313" key="1">
    <source>
        <dbReference type="EMBL" id="JAD18857.1"/>
    </source>
</evidence>
<sequence length="134" mass="14852">MAAFLAFKTIGSSARAGLRILQSPSPTFFGGNGINACCCHFRAALFDAHPFCKNRIHPFALYLIRSASLVCLQIQLIRILLDWTQAPLDPVWPDAYVATSSSPRCYSANGRRRCCRERWLPGARASKLQQHAAT</sequence>
<reference evidence="1" key="1">
    <citation type="submission" date="2014-09" db="EMBL/GenBank/DDBJ databases">
        <authorList>
            <person name="Magalhaes I.L.F."/>
            <person name="Oliveira U."/>
            <person name="Santos F.R."/>
            <person name="Vidigal T.H.D.A."/>
            <person name="Brescovit A.D."/>
            <person name="Santos A.J."/>
        </authorList>
    </citation>
    <scope>NUCLEOTIDE SEQUENCE</scope>
    <source>
        <tissue evidence="1">Shoot tissue taken approximately 20 cm above the soil surface</tissue>
    </source>
</reference>
<dbReference type="AlphaFoldDB" id="A0A0A8Y4G7"/>
<protein>
    <submittedName>
        <fullName evidence="1">Uncharacterized protein</fullName>
    </submittedName>
</protein>
<accession>A0A0A8Y4G7</accession>
<reference evidence="1" key="2">
    <citation type="journal article" date="2015" name="Data Brief">
        <title>Shoot transcriptome of the giant reed, Arundo donax.</title>
        <authorList>
            <person name="Barrero R.A."/>
            <person name="Guerrero F.D."/>
            <person name="Moolhuijzen P."/>
            <person name="Goolsby J.A."/>
            <person name="Tidwell J."/>
            <person name="Bellgard S.E."/>
            <person name="Bellgard M.I."/>
        </authorList>
    </citation>
    <scope>NUCLEOTIDE SEQUENCE</scope>
    <source>
        <tissue evidence="1">Shoot tissue taken approximately 20 cm above the soil surface</tissue>
    </source>
</reference>
<organism evidence="1">
    <name type="scientific">Arundo donax</name>
    <name type="common">Giant reed</name>
    <name type="synonym">Donax arundinaceus</name>
    <dbReference type="NCBI Taxonomy" id="35708"/>
    <lineage>
        <taxon>Eukaryota</taxon>
        <taxon>Viridiplantae</taxon>
        <taxon>Streptophyta</taxon>
        <taxon>Embryophyta</taxon>
        <taxon>Tracheophyta</taxon>
        <taxon>Spermatophyta</taxon>
        <taxon>Magnoliopsida</taxon>
        <taxon>Liliopsida</taxon>
        <taxon>Poales</taxon>
        <taxon>Poaceae</taxon>
        <taxon>PACMAD clade</taxon>
        <taxon>Arundinoideae</taxon>
        <taxon>Arundineae</taxon>
        <taxon>Arundo</taxon>
    </lineage>
</organism>
<name>A0A0A8Y4G7_ARUDO</name>